<name>A0A379E3Q4_9BACT</name>
<dbReference type="Proteomes" id="UP000255469">
    <property type="component" value="Unassembled WGS sequence"/>
</dbReference>
<accession>A0A379E3Q4</accession>
<dbReference type="RefSeq" id="WP_025067396.1">
    <property type="nucleotide sequence ID" value="NZ_CAUVPN010000009.1"/>
</dbReference>
<protein>
    <submittedName>
        <fullName evidence="2">Uncharacterized protein</fullName>
    </submittedName>
</protein>
<organism evidence="2 3">
    <name type="scientific">Prevotella denticola</name>
    <dbReference type="NCBI Taxonomy" id="28129"/>
    <lineage>
        <taxon>Bacteria</taxon>
        <taxon>Pseudomonadati</taxon>
        <taxon>Bacteroidota</taxon>
        <taxon>Bacteroidia</taxon>
        <taxon>Bacteroidales</taxon>
        <taxon>Prevotellaceae</taxon>
        <taxon>Prevotella</taxon>
    </lineage>
</organism>
<proteinExistence type="predicted"/>
<reference evidence="2 3" key="1">
    <citation type="submission" date="2018-06" db="EMBL/GenBank/DDBJ databases">
        <authorList>
            <consortium name="Pathogen Informatics"/>
            <person name="Doyle S."/>
        </authorList>
    </citation>
    <scope>NUCLEOTIDE SEQUENCE [LARGE SCALE GENOMIC DNA]</scope>
    <source>
        <strain evidence="2 3">NCTC13067</strain>
    </source>
</reference>
<evidence type="ECO:0000256" key="1">
    <source>
        <dbReference type="SAM" id="Coils"/>
    </source>
</evidence>
<evidence type="ECO:0000313" key="2">
    <source>
        <dbReference type="EMBL" id="SUB87367.1"/>
    </source>
</evidence>
<keyword evidence="1" id="KW-0175">Coiled coil</keyword>
<gene>
    <name evidence="2" type="ORF">NCTC13067_01035</name>
</gene>
<evidence type="ECO:0000313" key="3">
    <source>
        <dbReference type="Proteomes" id="UP000255469"/>
    </source>
</evidence>
<feature type="coiled-coil region" evidence="1">
    <location>
        <begin position="10"/>
        <end position="37"/>
    </location>
</feature>
<dbReference type="EMBL" id="UGTM01000001">
    <property type="protein sequence ID" value="SUB87367.1"/>
    <property type="molecule type" value="Genomic_DNA"/>
</dbReference>
<dbReference type="AlphaFoldDB" id="A0A379E3Q4"/>
<sequence>MEKEDHINRALVFMENLEKLGEQLRNAQQQLVLTMEHMLAMEQNHQTDTDEYREQERHCRNLHAIVDKWQPVYEEKIEMLKEIKRAAGK</sequence>